<dbReference type="InterPro" id="IPR021848">
    <property type="entry name" value="HODM_asu-like"/>
</dbReference>
<name>A0A1Q9DHR8_SYMMI</name>
<protein>
    <submittedName>
        <fullName evidence="2">Uncharacterized protein</fullName>
    </submittedName>
</protein>
<feature type="compositionally biased region" description="Basic and acidic residues" evidence="1">
    <location>
        <begin position="197"/>
        <end position="206"/>
    </location>
</feature>
<dbReference type="OrthoDB" id="443577at2759"/>
<evidence type="ECO:0000313" key="3">
    <source>
        <dbReference type="Proteomes" id="UP000186817"/>
    </source>
</evidence>
<gene>
    <name evidence="2" type="ORF">AK812_SmicGene23229</name>
</gene>
<keyword evidence="3" id="KW-1185">Reference proteome</keyword>
<feature type="region of interest" description="Disordered" evidence="1">
    <location>
        <begin position="46"/>
        <end position="68"/>
    </location>
</feature>
<feature type="region of interest" description="Disordered" evidence="1">
    <location>
        <begin position="176"/>
        <end position="230"/>
    </location>
</feature>
<accession>A0A1Q9DHR8</accession>
<reference evidence="2 3" key="1">
    <citation type="submission" date="2016-02" db="EMBL/GenBank/DDBJ databases">
        <title>Genome analysis of coral dinoflagellate symbionts highlights evolutionary adaptations to a symbiotic lifestyle.</title>
        <authorList>
            <person name="Aranda M."/>
            <person name="Li Y."/>
            <person name="Liew Y.J."/>
            <person name="Baumgarten S."/>
            <person name="Simakov O."/>
            <person name="Wilson M."/>
            <person name="Piel J."/>
            <person name="Ashoor H."/>
            <person name="Bougouffa S."/>
            <person name="Bajic V.B."/>
            <person name="Ryu T."/>
            <person name="Ravasi T."/>
            <person name="Bayer T."/>
            <person name="Micklem G."/>
            <person name="Kim H."/>
            <person name="Bhak J."/>
            <person name="Lajeunesse T.C."/>
            <person name="Voolstra C.R."/>
        </authorList>
    </citation>
    <scope>NUCLEOTIDE SEQUENCE [LARGE SCALE GENOMIC DNA]</scope>
    <source>
        <strain evidence="2 3">CCMP2467</strain>
    </source>
</reference>
<dbReference type="Proteomes" id="UP000186817">
    <property type="component" value="Unassembled WGS sequence"/>
</dbReference>
<proteinExistence type="predicted"/>
<comment type="caution">
    <text evidence="2">The sequence shown here is derived from an EMBL/GenBank/DDBJ whole genome shotgun (WGS) entry which is preliminary data.</text>
</comment>
<sequence length="595" mass="64798">MACCQDEALNEAETFPLRVNEMLLPVLSETNSIALQALTGGLIPWRGHQPRPARQRLSGDGTETRMYSDDLRDAPADEVPDAYQRPVEWVFEAHDDADEEELAARPAPKGHQYSRYTGILGWMTGQAQGPREVKLTGGIHSLSSVYRDLDVVVEIDIPGGMFSEDEVIGERNVHRAASTATNAPPVSFDMDGIPGPDSERPRKHTDPGAAAPSPTQRATGSRGRERTRYESGLSQKVLLIANVGQAVMEEQPKEVDREVEGSSGAQMAAAGVRAGRARFAFARCQANQVAGSRRAAAVPPSARWLLKESSRQPAYSPDGRLRPGLNVLEPGQWLLKDEDDAEIIAMKRAVLDDPQVGQSLWVSDGRASTVAAEEELYSLVAACQPVREPVQSRPLITAAARLVREDLILLRQHGDTPAAMCSACVCFSFGQLLTKLGAPLADIHSPVPGYAKSLRRPLDRIFAKLGPDKSFWRANFEFRWSGELLHPSARGDPSLKGDLSHKAGEPVDDSLGPADMYLRVEYQTLRRLPDSQHIAFTVRSYTDPLPCIAESPACAVALADRVNGLSPDFAAYKGISASMRPRIEAYLRGSDDRAG</sequence>
<dbReference type="AlphaFoldDB" id="A0A1Q9DHR8"/>
<organism evidence="2 3">
    <name type="scientific">Symbiodinium microadriaticum</name>
    <name type="common">Dinoflagellate</name>
    <name type="synonym">Zooxanthella microadriatica</name>
    <dbReference type="NCBI Taxonomy" id="2951"/>
    <lineage>
        <taxon>Eukaryota</taxon>
        <taxon>Sar</taxon>
        <taxon>Alveolata</taxon>
        <taxon>Dinophyceae</taxon>
        <taxon>Suessiales</taxon>
        <taxon>Symbiodiniaceae</taxon>
        <taxon>Symbiodinium</taxon>
    </lineage>
</organism>
<evidence type="ECO:0000256" key="1">
    <source>
        <dbReference type="SAM" id="MobiDB-lite"/>
    </source>
</evidence>
<evidence type="ECO:0000313" key="2">
    <source>
        <dbReference type="EMBL" id="OLP94718.1"/>
    </source>
</evidence>
<dbReference type="EMBL" id="LSRX01000532">
    <property type="protein sequence ID" value="OLP94718.1"/>
    <property type="molecule type" value="Genomic_DNA"/>
</dbReference>
<dbReference type="Pfam" id="PF11927">
    <property type="entry name" value="HODM_asu-like"/>
    <property type="match status" value="1"/>
</dbReference>